<comment type="caution">
    <text evidence="2">The sequence shown here is derived from an EMBL/GenBank/DDBJ whole genome shotgun (WGS) entry which is preliminary data.</text>
</comment>
<dbReference type="Proteomes" id="UP000761423">
    <property type="component" value="Unassembled WGS sequence"/>
</dbReference>
<evidence type="ECO:0000313" key="2">
    <source>
        <dbReference type="EMBL" id="NHM04731.1"/>
    </source>
</evidence>
<protein>
    <submittedName>
        <fullName evidence="2">Uncharacterized protein</fullName>
    </submittedName>
</protein>
<accession>A0ABX0IC07</accession>
<keyword evidence="1" id="KW-0812">Transmembrane</keyword>
<keyword evidence="1" id="KW-1133">Transmembrane helix</keyword>
<dbReference type="EMBL" id="JAAJBV010000005">
    <property type="protein sequence ID" value="NHM04731.1"/>
    <property type="molecule type" value="Genomic_DNA"/>
</dbReference>
<feature type="transmembrane region" description="Helical" evidence="1">
    <location>
        <begin position="37"/>
        <end position="62"/>
    </location>
</feature>
<evidence type="ECO:0000313" key="3">
    <source>
        <dbReference type="Proteomes" id="UP000761423"/>
    </source>
</evidence>
<feature type="transmembrane region" description="Helical" evidence="1">
    <location>
        <begin position="74"/>
        <end position="91"/>
    </location>
</feature>
<gene>
    <name evidence="2" type="ORF">G4L40_08445</name>
</gene>
<keyword evidence="1" id="KW-0472">Membrane</keyword>
<sequence length="92" mass="10689">MKEDKKSTIDIVIFFVSLLVMFFWILTNNINVYENKFIGIIAEILWLPLILLIFGLPIMTFVLISSRKFKKSKILFLSLAIQVTILIIQIAK</sequence>
<dbReference type="RefSeq" id="WP_166236769.1">
    <property type="nucleotide sequence ID" value="NZ_JAAJBV010000005.1"/>
</dbReference>
<proteinExistence type="predicted"/>
<reference evidence="2 3" key="1">
    <citation type="submission" date="2020-02" db="EMBL/GenBank/DDBJ databases">
        <authorList>
            <person name="Chen W.-M."/>
        </authorList>
    </citation>
    <scope>NUCLEOTIDE SEQUENCE [LARGE SCALE GENOMIC DNA]</scope>
    <source>
        <strain evidence="2 3">TWA-26</strain>
    </source>
</reference>
<evidence type="ECO:0000256" key="1">
    <source>
        <dbReference type="SAM" id="Phobius"/>
    </source>
</evidence>
<feature type="transmembrane region" description="Helical" evidence="1">
    <location>
        <begin position="7"/>
        <end position="25"/>
    </location>
</feature>
<keyword evidence="3" id="KW-1185">Reference proteome</keyword>
<name>A0ABX0IC07_9FLAO</name>
<organism evidence="2 3">
    <name type="scientific">Flavobacterium celericrescens</name>
    <dbReference type="NCBI Taxonomy" id="2709780"/>
    <lineage>
        <taxon>Bacteria</taxon>
        <taxon>Pseudomonadati</taxon>
        <taxon>Bacteroidota</taxon>
        <taxon>Flavobacteriia</taxon>
        <taxon>Flavobacteriales</taxon>
        <taxon>Flavobacteriaceae</taxon>
        <taxon>Flavobacterium</taxon>
    </lineage>
</organism>